<evidence type="ECO:0000256" key="1">
    <source>
        <dbReference type="SAM" id="MobiDB-lite"/>
    </source>
</evidence>
<reference evidence="2 3" key="1">
    <citation type="submission" date="2019-04" db="EMBL/GenBank/DDBJ databases">
        <title>High contiguity whole genome sequence and gene annotation resource for two Venturia nashicola isolates.</title>
        <authorList>
            <person name="Prokchorchik M."/>
            <person name="Won K."/>
            <person name="Lee Y."/>
            <person name="Choi E.D."/>
            <person name="Segonzac C."/>
            <person name="Sohn K.H."/>
        </authorList>
    </citation>
    <scope>NUCLEOTIDE SEQUENCE [LARGE SCALE GENOMIC DNA]</scope>
    <source>
        <strain evidence="2 3">PRI2</strain>
    </source>
</reference>
<dbReference type="PANTHER" id="PTHR42090:SF1">
    <property type="match status" value="1"/>
</dbReference>
<organism evidence="2 3">
    <name type="scientific">Venturia nashicola</name>
    <dbReference type="NCBI Taxonomy" id="86259"/>
    <lineage>
        <taxon>Eukaryota</taxon>
        <taxon>Fungi</taxon>
        <taxon>Dikarya</taxon>
        <taxon>Ascomycota</taxon>
        <taxon>Pezizomycotina</taxon>
        <taxon>Dothideomycetes</taxon>
        <taxon>Pleosporomycetidae</taxon>
        <taxon>Venturiales</taxon>
        <taxon>Venturiaceae</taxon>
        <taxon>Venturia</taxon>
    </lineage>
</organism>
<dbReference type="EMBL" id="SNSC02000010">
    <property type="protein sequence ID" value="TID21033.1"/>
    <property type="molecule type" value="Genomic_DNA"/>
</dbReference>
<feature type="compositionally biased region" description="Basic and acidic residues" evidence="1">
    <location>
        <begin position="324"/>
        <end position="349"/>
    </location>
</feature>
<name>A0A4Z1NY59_9PEZI</name>
<feature type="compositionally biased region" description="Low complexity" evidence="1">
    <location>
        <begin position="408"/>
        <end position="423"/>
    </location>
</feature>
<proteinExistence type="predicted"/>
<dbReference type="AlphaFoldDB" id="A0A4Z1NY59"/>
<feature type="region of interest" description="Disordered" evidence="1">
    <location>
        <begin position="132"/>
        <end position="186"/>
    </location>
</feature>
<feature type="compositionally biased region" description="Polar residues" evidence="1">
    <location>
        <begin position="156"/>
        <end position="184"/>
    </location>
</feature>
<evidence type="ECO:0000313" key="3">
    <source>
        <dbReference type="Proteomes" id="UP000298493"/>
    </source>
</evidence>
<sequence length="423" mass="45247">MLNSKKLTELLRENVHPKLFPKWIVMSPNATLLAYTGPSDIKELRDQAALISILWREAEQQNKQKIAKTTDLASSGGLNPGQLETLTIESESSSIIVRAIQSRLLLVLVGSKPLKNNGSKYFKITPEAVGDARYPSADLTPSPRPSETRSSSSSSVANDSGSEGPQRSWDGQETLPESSESKNTIAVPDEVRFGLLHIQRNKIDAATEHMRKDFKSKGFCMPEDVGIPSQPAKPGPRTAAHSKIESQKEVNDKMDLRKGGSATSSPPTASSSHSAYHSFPAVSCNGSSHPSPAAGSDLGGAISSQTRSFHWSVRYFYATKDAQDKDSLKPRSTEYSKSGSDDAAAHDDAAFDPNQTKPETELKNMGESSNPTEGDPLSVSPGNPEVSKARNPQEGGAQNATGENRSRTSGTGSPTKKGGNKSG</sequence>
<feature type="region of interest" description="Disordered" evidence="1">
    <location>
        <begin position="324"/>
        <end position="423"/>
    </location>
</feature>
<feature type="compositionally biased region" description="Low complexity" evidence="1">
    <location>
        <begin position="261"/>
        <end position="275"/>
    </location>
</feature>
<evidence type="ECO:0000313" key="2">
    <source>
        <dbReference type="EMBL" id="TID21033.1"/>
    </source>
</evidence>
<feature type="region of interest" description="Disordered" evidence="1">
    <location>
        <begin position="221"/>
        <end position="275"/>
    </location>
</feature>
<dbReference type="Gene3D" id="3.30.450.30">
    <property type="entry name" value="Dynein light chain 2a, cytoplasmic"/>
    <property type="match status" value="1"/>
</dbReference>
<keyword evidence="3" id="KW-1185">Reference proteome</keyword>
<gene>
    <name evidence="2" type="ORF">E6O75_ATG05798</name>
</gene>
<comment type="caution">
    <text evidence="2">The sequence shown here is derived from an EMBL/GenBank/DDBJ whole genome shotgun (WGS) entry which is preliminary data.</text>
</comment>
<dbReference type="Proteomes" id="UP000298493">
    <property type="component" value="Unassembled WGS sequence"/>
</dbReference>
<dbReference type="STRING" id="86259.A0A4Z1NY59"/>
<dbReference type="PANTHER" id="PTHR42090">
    <property type="match status" value="1"/>
</dbReference>
<protein>
    <submittedName>
        <fullName evidence="2">Uncharacterized protein</fullName>
    </submittedName>
</protein>
<feature type="compositionally biased region" description="Basic and acidic residues" evidence="1">
    <location>
        <begin position="242"/>
        <end position="258"/>
    </location>
</feature>
<accession>A0A4Z1NY59</accession>